<dbReference type="EMBL" id="JBBPBM010000308">
    <property type="protein sequence ID" value="KAK8497435.1"/>
    <property type="molecule type" value="Genomic_DNA"/>
</dbReference>
<dbReference type="Gene3D" id="3.40.50.2000">
    <property type="entry name" value="Glycogen Phosphorylase B"/>
    <property type="match status" value="2"/>
</dbReference>
<evidence type="ECO:0000313" key="1">
    <source>
        <dbReference type="EMBL" id="KAK8497435.1"/>
    </source>
</evidence>
<dbReference type="PANTHER" id="PTHR48045:SF34">
    <property type="entry name" value="ISOFLAVONE 7-O-GLUCOSYLTRANSFERASE 1-LIKE"/>
    <property type="match status" value="1"/>
</dbReference>
<accession>A0ABR2AU96</accession>
<proteinExistence type="predicted"/>
<reference evidence="1 2" key="1">
    <citation type="journal article" date="2024" name="G3 (Bethesda)">
        <title>Genome assembly of Hibiscus sabdariffa L. provides insights into metabolisms of medicinal natural products.</title>
        <authorList>
            <person name="Kim T."/>
        </authorList>
    </citation>
    <scope>NUCLEOTIDE SEQUENCE [LARGE SCALE GENOMIC DNA]</scope>
    <source>
        <strain evidence="1">TK-2024</strain>
        <tissue evidence="1">Old leaves</tissue>
    </source>
</reference>
<dbReference type="Proteomes" id="UP001472677">
    <property type="component" value="Unassembled WGS sequence"/>
</dbReference>
<dbReference type="PANTHER" id="PTHR48045">
    <property type="entry name" value="UDP-GLYCOSYLTRANSFERASE 72B1"/>
    <property type="match status" value="1"/>
</dbReference>
<gene>
    <name evidence="1" type="ORF">V6N12_016960</name>
</gene>
<protein>
    <submittedName>
        <fullName evidence="1">Uncharacterized protein</fullName>
    </submittedName>
</protein>
<evidence type="ECO:0000313" key="2">
    <source>
        <dbReference type="Proteomes" id="UP001472677"/>
    </source>
</evidence>
<organism evidence="1 2">
    <name type="scientific">Hibiscus sabdariffa</name>
    <name type="common">roselle</name>
    <dbReference type="NCBI Taxonomy" id="183260"/>
    <lineage>
        <taxon>Eukaryota</taxon>
        <taxon>Viridiplantae</taxon>
        <taxon>Streptophyta</taxon>
        <taxon>Embryophyta</taxon>
        <taxon>Tracheophyta</taxon>
        <taxon>Spermatophyta</taxon>
        <taxon>Magnoliopsida</taxon>
        <taxon>eudicotyledons</taxon>
        <taxon>Gunneridae</taxon>
        <taxon>Pentapetalae</taxon>
        <taxon>rosids</taxon>
        <taxon>malvids</taxon>
        <taxon>Malvales</taxon>
        <taxon>Malvaceae</taxon>
        <taxon>Malvoideae</taxon>
        <taxon>Hibiscus</taxon>
    </lineage>
</organism>
<sequence length="92" mass="10361">MLAEQPLNARMVVEEIKVGLRVDSGCNGMKPGFVKWEGLVKMVKELMEGEMGKQVRKRVREVAEMDKMAVAEDSGSSWKTLNLLIHELCNNI</sequence>
<name>A0ABR2AU96_9ROSI</name>
<keyword evidence="2" id="KW-1185">Reference proteome</keyword>
<dbReference type="SUPFAM" id="SSF53756">
    <property type="entry name" value="UDP-Glycosyltransferase/glycogen phosphorylase"/>
    <property type="match status" value="1"/>
</dbReference>
<comment type="caution">
    <text evidence="1">The sequence shown here is derived from an EMBL/GenBank/DDBJ whole genome shotgun (WGS) entry which is preliminary data.</text>
</comment>